<sequence length="240" mass="28119">MLRGSWNISLGMNMKRIFIWTKKWRRKSPREKKKSSTQIREKIMHLSLHSILHSLKVSFLQVSLLKLRDLKDRKFMGQQGEHKGQVPVLECQAISGLNCYLCALLFVYQMLTFENLFVKSFVLYQVSFLQVSLLKIRDLKDKKFMGTTRRVYRNPSSTSINSPVNLDPLCYSKMFSLQARHVPVLKCQAISGLNWLPLCSHFLQVAFLQASLLKFRDFEDRKVMGTTKRAFRCRLYKLVC</sequence>
<reference evidence="1" key="1">
    <citation type="submission" date="2022-02" db="EMBL/GenBank/DDBJ databases">
        <title>Plant Genome Project.</title>
        <authorList>
            <person name="Zhang R.-G."/>
        </authorList>
    </citation>
    <scope>NUCLEOTIDE SEQUENCE</scope>
    <source>
        <strain evidence="1">AT1</strain>
    </source>
</reference>
<organism evidence="1 2">
    <name type="scientific">Rhododendron molle</name>
    <name type="common">Chinese azalea</name>
    <name type="synonym">Azalea mollis</name>
    <dbReference type="NCBI Taxonomy" id="49168"/>
    <lineage>
        <taxon>Eukaryota</taxon>
        <taxon>Viridiplantae</taxon>
        <taxon>Streptophyta</taxon>
        <taxon>Embryophyta</taxon>
        <taxon>Tracheophyta</taxon>
        <taxon>Spermatophyta</taxon>
        <taxon>Magnoliopsida</taxon>
        <taxon>eudicotyledons</taxon>
        <taxon>Gunneridae</taxon>
        <taxon>Pentapetalae</taxon>
        <taxon>asterids</taxon>
        <taxon>Ericales</taxon>
        <taxon>Ericaceae</taxon>
        <taxon>Ericoideae</taxon>
        <taxon>Rhodoreae</taxon>
        <taxon>Rhododendron</taxon>
    </lineage>
</organism>
<gene>
    <name evidence="1" type="ORF">RHMOL_Rhmol11G0110700</name>
</gene>
<comment type="caution">
    <text evidence="1">The sequence shown here is derived from an EMBL/GenBank/DDBJ whole genome shotgun (WGS) entry which is preliminary data.</text>
</comment>
<name>A0ACC0LRC0_RHOML</name>
<protein>
    <submittedName>
        <fullName evidence="1">Uncharacterized protein</fullName>
    </submittedName>
</protein>
<dbReference type="Proteomes" id="UP001062846">
    <property type="component" value="Chromosome 11"/>
</dbReference>
<evidence type="ECO:0000313" key="2">
    <source>
        <dbReference type="Proteomes" id="UP001062846"/>
    </source>
</evidence>
<dbReference type="EMBL" id="CM046398">
    <property type="protein sequence ID" value="KAI8531091.1"/>
    <property type="molecule type" value="Genomic_DNA"/>
</dbReference>
<proteinExistence type="predicted"/>
<evidence type="ECO:0000313" key="1">
    <source>
        <dbReference type="EMBL" id="KAI8531091.1"/>
    </source>
</evidence>
<accession>A0ACC0LRC0</accession>
<keyword evidence="2" id="KW-1185">Reference proteome</keyword>